<proteinExistence type="predicted"/>
<protein>
    <submittedName>
        <fullName evidence="2">Uncharacterized protein</fullName>
    </submittedName>
</protein>
<accession>A0AAV1RWU7</accession>
<name>A0AAV1RWU7_9ROSI</name>
<organism evidence="2 3">
    <name type="scientific">Dovyalis caffra</name>
    <dbReference type="NCBI Taxonomy" id="77055"/>
    <lineage>
        <taxon>Eukaryota</taxon>
        <taxon>Viridiplantae</taxon>
        <taxon>Streptophyta</taxon>
        <taxon>Embryophyta</taxon>
        <taxon>Tracheophyta</taxon>
        <taxon>Spermatophyta</taxon>
        <taxon>Magnoliopsida</taxon>
        <taxon>eudicotyledons</taxon>
        <taxon>Gunneridae</taxon>
        <taxon>Pentapetalae</taxon>
        <taxon>rosids</taxon>
        <taxon>fabids</taxon>
        <taxon>Malpighiales</taxon>
        <taxon>Salicaceae</taxon>
        <taxon>Flacourtieae</taxon>
        <taxon>Dovyalis</taxon>
    </lineage>
</organism>
<sequence length="84" mass="9678">MAEKKEEKRENRSFKGSIEKIKKTIYQSAISVKQEEMNKKKENYGIQMKRPVSLSSNSKNNPHILHHTQPELVLTLSTSPPAKE</sequence>
<feature type="region of interest" description="Disordered" evidence="1">
    <location>
        <begin position="41"/>
        <end position="84"/>
    </location>
</feature>
<comment type="caution">
    <text evidence="2">The sequence shown here is derived from an EMBL/GenBank/DDBJ whole genome shotgun (WGS) entry which is preliminary data.</text>
</comment>
<evidence type="ECO:0000313" key="3">
    <source>
        <dbReference type="Proteomes" id="UP001314170"/>
    </source>
</evidence>
<evidence type="ECO:0000256" key="1">
    <source>
        <dbReference type="SAM" id="MobiDB-lite"/>
    </source>
</evidence>
<reference evidence="2 3" key="1">
    <citation type="submission" date="2024-01" db="EMBL/GenBank/DDBJ databases">
        <authorList>
            <person name="Waweru B."/>
        </authorList>
    </citation>
    <scope>NUCLEOTIDE SEQUENCE [LARGE SCALE GENOMIC DNA]</scope>
</reference>
<dbReference type="AlphaFoldDB" id="A0AAV1RWU7"/>
<keyword evidence="3" id="KW-1185">Reference proteome</keyword>
<dbReference type="Proteomes" id="UP001314170">
    <property type="component" value="Unassembled WGS sequence"/>
</dbReference>
<gene>
    <name evidence="2" type="ORF">DCAF_LOCUS15939</name>
</gene>
<evidence type="ECO:0000313" key="2">
    <source>
        <dbReference type="EMBL" id="CAK7340850.1"/>
    </source>
</evidence>
<feature type="compositionally biased region" description="Polar residues" evidence="1">
    <location>
        <begin position="75"/>
        <end position="84"/>
    </location>
</feature>
<dbReference type="EMBL" id="CAWUPB010001160">
    <property type="protein sequence ID" value="CAK7340850.1"/>
    <property type="molecule type" value="Genomic_DNA"/>
</dbReference>